<name>A0A977KX58_9CYAN</name>
<evidence type="ECO:0000313" key="2">
    <source>
        <dbReference type="EMBL" id="UXE60030.1"/>
    </source>
</evidence>
<dbReference type="AlphaFoldDB" id="A0A977KX58"/>
<feature type="transmembrane region" description="Helical" evidence="1">
    <location>
        <begin position="377"/>
        <end position="398"/>
    </location>
</feature>
<sequence>MPSYNRLDPNPFNRYCLGSPPPGWNGYQNYPSQHPIFNNFCVLDLLGHKVINWQLWWLDLFITISLIGIITLLVAGTFLLIDDLAQEESKGTLNFIRLSPQSAQTIFLGKLLGVPILLYGLALMTLPLHLWAGWMAQISLPLILAFYLVLLASCAFFYHIALLVGLMGQRLVGLQTFATSSSLFLFLFLMTLMSLWNDDVNFHSPLNWINLFYPGQSLGYLVQSTFLPFRTVNYFSEPVLTSLKWYGQPIFANAWTGIGFMLINYGIWTYWLTLAINRRFRSSQKLFLSKIQSYGLTFAFVILGLGFVPQEVGTRQLYFNFIIFQFLLFGFIAVLILTLSPERPMLQLWARYRHQQPAQVRHLWQDYLLGEKSPANLAIAVNLGIIFLYVTPAILLFPLENYRWPVWGEFILGLSITGVYAVIYQRILLLNTRKRQLFALGVVGLLVITPIWGVIVSHLHLPANANLWFLTFLPMIAGDNASPLYALMILLGEWTVMLVCSLEMNRHLQKIGRSDTQQLHQGLSRKALNFKS</sequence>
<feature type="transmembrane region" description="Helical" evidence="1">
    <location>
        <begin position="293"/>
        <end position="312"/>
    </location>
</feature>
<feature type="transmembrane region" description="Helical" evidence="1">
    <location>
        <begin position="481"/>
        <end position="502"/>
    </location>
</feature>
<feature type="transmembrane region" description="Helical" evidence="1">
    <location>
        <begin position="250"/>
        <end position="272"/>
    </location>
</feature>
<dbReference type="KEGG" id="wna:KA717_30850"/>
<feature type="transmembrane region" description="Helical" evidence="1">
    <location>
        <begin position="318"/>
        <end position="339"/>
    </location>
</feature>
<proteinExistence type="predicted"/>
<feature type="transmembrane region" description="Helical" evidence="1">
    <location>
        <begin position="404"/>
        <end position="425"/>
    </location>
</feature>
<feature type="transmembrane region" description="Helical" evidence="1">
    <location>
        <begin position="107"/>
        <end position="132"/>
    </location>
</feature>
<organism evidence="2">
    <name type="scientific">Woronichinia naegeliana WA131</name>
    <dbReference type="NCBI Taxonomy" id="2824559"/>
    <lineage>
        <taxon>Bacteria</taxon>
        <taxon>Bacillati</taxon>
        <taxon>Cyanobacteriota</taxon>
        <taxon>Cyanophyceae</taxon>
        <taxon>Synechococcales</taxon>
        <taxon>Coelosphaeriaceae</taxon>
        <taxon>Woronichinia</taxon>
    </lineage>
</organism>
<keyword evidence="1" id="KW-0812">Transmembrane</keyword>
<keyword evidence="1" id="KW-0472">Membrane</keyword>
<feature type="transmembrane region" description="Helical" evidence="1">
    <location>
        <begin position="55"/>
        <end position="81"/>
    </location>
</feature>
<keyword evidence="1" id="KW-1133">Transmembrane helix</keyword>
<feature type="transmembrane region" description="Helical" evidence="1">
    <location>
        <begin position="176"/>
        <end position="196"/>
    </location>
</feature>
<accession>A0A977KX58</accession>
<dbReference type="EMBL" id="CP073041">
    <property type="protein sequence ID" value="UXE60030.1"/>
    <property type="molecule type" value="Genomic_DNA"/>
</dbReference>
<protein>
    <submittedName>
        <fullName evidence="2">Uncharacterized protein</fullName>
    </submittedName>
</protein>
<feature type="transmembrane region" description="Helical" evidence="1">
    <location>
        <begin position="437"/>
        <end position="461"/>
    </location>
</feature>
<reference evidence="2" key="1">
    <citation type="submission" date="2021-04" db="EMBL/GenBank/DDBJ databases">
        <title>Genome sequence of Woronichinia naegeliana from Washington state freshwater lake bloom.</title>
        <authorList>
            <person name="Dreher T.W."/>
        </authorList>
    </citation>
    <scope>NUCLEOTIDE SEQUENCE</scope>
    <source>
        <strain evidence="2">WA131</strain>
    </source>
</reference>
<feature type="transmembrane region" description="Helical" evidence="1">
    <location>
        <begin position="138"/>
        <end position="164"/>
    </location>
</feature>
<evidence type="ECO:0000256" key="1">
    <source>
        <dbReference type="SAM" id="Phobius"/>
    </source>
</evidence>
<dbReference type="Proteomes" id="UP001065613">
    <property type="component" value="Chromosome"/>
</dbReference>
<gene>
    <name evidence="2" type="ORF">KA717_30850</name>
</gene>